<dbReference type="GO" id="GO:0003676">
    <property type="term" value="F:nucleic acid binding"/>
    <property type="evidence" value="ECO:0007669"/>
    <property type="project" value="InterPro"/>
</dbReference>
<evidence type="ECO:0000313" key="3">
    <source>
        <dbReference type="Proteomes" id="UP000799291"/>
    </source>
</evidence>
<reference evidence="2" key="1">
    <citation type="journal article" date="2020" name="Stud. Mycol.">
        <title>101 Dothideomycetes genomes: a test case for predicting lifestyles and emergence of pathogens.</title>
        <authorList>
            <person name="Haridas S."/>
            <person name="Albert R."/>
            <person name="Binder M."/>
            <person name="Bloem J."/>
            <person name="Labutti K."/>
            <person name="Salamov A."/>
            <person name="Andreopoulos B."/>
            <person name="Baker S."/>
            <person name="Barry K."/>
            <person name="Bills G."/>
            <person name="Bluhm B."/>
            <person name="Cannon C."/>
            <person name="Castanera R."/>
            <person name="Culley D."/>
            <person name="Daum C."/>
            <person name="Ezra D."/>
            <person name="Gonzalez J."/>
            <person name="Henrissat B."/>
            <person name="Kuo A."/>
            <person name="Liang C."/>
            <person name="Lipzen A."/>
            <person name="Lutzoni F."/>
            <person name="Magnuson J."/>
            <person name="Mondo S."/>
            <person name="Nolan M."/>
            <person name="Ohm R."/>
            <person name="Pangilinan J."/>
            <person name="Park H.-J."/>
            <person name="Ramirez L."/>
            <person name="Alfaro M."/>
            <person name="Sun H."/>
            <person name="Tritt A."/>
            <person name="Yoshinaga Y."/>
            <person name="Zwiers L.-H."/>
            <person name="Turgeon B."/>
            <person name="Goodwin S."/>
            <person name="Spatafora J."/>
            <person name="Crous P."/>
            <person name="Grigoriev I."/>
        </authorList>
    </citation>
    <scope>NUCLEOTIDE SEQUENCE</scope>
    <source>
        <strain evidence="2">CBS 122367</strain>
    </source>
</reference>
<organism evidence="2 3">
    <name type="scientific">Lentithecium fluviatile CBS 122367</name>
    <dbReference type="NCBI Taxonomy" id="1168545"/>
    <lineage>
        <taxon>Eukaryota</taxon>
        <taxon>Fungi</taxon>
        <taxon>Dikarya</taxon>
        <taxon>Ascomycota</taxon>
        <taxon>Pezizomycotina</taxon>
        <taxon>Dothideomycetes</taxon>
        <taxon>Pleosporomycetidae</taxon>
        <taxon>Pleosporales</taxon>
        <taxon>Massarineae</taxon>
        <taxon>Lentitheciaceae</taxon>
        <taxon>Lentithecium</taxon>
    </lineage>
</organism>
<dbReference type="AlphaFoldDB" id="A0A6G1JJ32"/>
<dbReference type="InterPro" id="IPR038717">
    <property type="entry name" value="Tc1-like_DDE_dom"/>
</dbReference>
<feature type="domain" description="Tc1-like transposase DDE" evidence="1">
    <location>
        <begin position="138"/>
        <end position="208"/>
    </location>
</feature>
<dbReference type="InterPro" id="IPR036397">
    <property type="entry name" value="RNaseH_sf"/>
</dbReference>
<dbReference type="Pfam" id="PF13358">
    <property type="entry name" value="DDE_3"/>
    <property type="match status" value="1"/>
</dbReference>
<protein>
    <recommendedName>
        <fullName evidence="1">Tc1-like transposase DDE domain-containing protein</fullName>
    </recommendedName>
</protein>
<dbReference type="OrthoDB" id="5410741at2759"/>
<gene>
    <name evidence="2" type="ORF">K458DRAFT_290184</name>
</gene>
<dbReference type="Proteomes" id="UP000799291">
    <property type="component" value="Unassembled WGS sequence"/>
</dbReference>
<name>A0A6G1JJ32_9PLEO</name>
<evidence type="ECO:0000259" key="1">
    <source>
        <dbReference type="Pfam" id="PF13358"/>
    </source>
</evidence>
<keyword evidence="3" id="KW-1185">Reference proteome</keyword>
<dbReference type="Gene3D" id="3.30.420.10">
    <property type="entry name" value="Ribonuclease H-like superfamily/Ribonuclease H"/>
    <property type="match status" value="1"/>
</dbReference>
<dbReference type="EMBL" id="MU005571">
    <property type="protein sequence ID" value="KAF2690231.1"/>
    <property type="molecule type" value="Genomic_DNA"/>
</dbReference>
<evidence type="ECO:0000313" key="2">
    <source>
        <dbReference type="EMBL" id="KAF2690231.1"/>
    </source>
</evidence>
<sequence length="254" mass="30117">MSLNDYPQQWILRVFGERYNPENIVEKPDYTPVCVHFAAWINWYEKADDLTFYNDEYDDVQPVKPPLKPRRRPTTETEAQYRERVAQWDAEKARIPQIIRPGNSMRASYYTKKILPGYCDALRSLQSRSDELRSHIPPENRYNWYIVEDNDPSHGTRNLESLPARYREKMGIKGLPHPANSPDLNPIEGIWLIIKERVRQRLDDINSIDELKQALQYEWKQVSITDIREGILEMQFRCGQVFEHPGVRVKTGRW</sequence>
<accession>A0A6G1JJ32</accession>
<proteinExistence type="predicted"/>